<evidence type="ECO:0000259" key="3">
    <source>
        <dbReference type="PROSITE" id="PS51371"/>
    </source>
</evidence>
<dbReference type="InterPro" id="IPR051257">
    <property type="entry name" value="Diverse_CBS-Domain"/>
</dbReference>
<organism evidence="4 5">
    <name type="scientific">Pedobacter chitinilyticus</name>
    <dbReference type="NCBI Taxonomy" id="2233776"/>
    <lineage>
        <taxon>Bacteria</taxon>
        <taxon>Pseudomonadati</taxon>
        <taxon>Bacteroidota</taxon>
        <taxon>Sphingobacteriia</taxon>
        <taxon>Sphingobacteriales</taxon>
        <taxon>Sphingobacteriaceae</taxon>
        <taxon>Pedobacter</taxon>
    </lineage>
</organism>
<name>A0A3S3PVL2_9SPHI</name>
<proteinExistence type="predicted"/>
<dbReference type="PROSITE" id="PS51371">
    <property type="entry name" value="CBS"/>
    <property type="match status" value="2"/>
</dbReference>
<keyword evidence="1 2" id="KW-0129">CBS domain</keyword>
<evidence type="ECO:0000313" key="5">
    <source>
        <dbReference type="Proteomes" id="UP000284120"/>
    </source>
</evidence>
<keyword evidence="5" id="KW-1185">Reference proteome</keyword>
<dbReference type="EMBL" id="SAYW01000001">
    <property type="protein sequence ID" value="RWU10431.1"/>
    <property type="molecule type" value="Genomic_DNA"/>
</dbReference>
<feature type="domain" description="CBS" evidence="3">
    <location>
        <begin position="85"/>
        <end position="140"/>
    </location>
</feature>
<evidence type="ECO:0000313" key="4">
    <source>
        <dbReference type="EMBL" id="RWU10431.1"/>
    </source>
</evidence>
<evidence type="ECO:0000256" key="2">
    <source>
        <dbReference type="PROSITE-ProRule" id="PRU00703"/>
    </source>
</evidence>
<dbReference type="InterPro" id="IPR046342">
    <property type="entry name" value="CBS_dom_sf"/>
</dbReference>
<dbReference type="Gene3D" id="3.10.580.10">
    <property type="entry name" value="CBS-domain"/>
    <property type="match status" value="1"/>
</dbReference>
<evidence type="ECO:0000256" key="1">
    <source>
        <dbReference type="ARBA" id="ARBA00023122"/>
    </source>
</evidence>
<dbReference type="InterPro" id="IPR000644">
    <property type="entry name" value="CBS_dom"/>
</dbReference>
<reference evidence="4 5" key="1">
    <citation type="submission" date="2018-06" db="EMBL/GenBank/DDBJ databases">
        <title>Pedobacter endophyticus sp. nov., an endophytic bacterium isolated from a leaf of Triticum aestivum.</title>
        <authorList>
            <person name="Zhang L."/>
        </authorList>
    </citation>
    <scope>NUCLEOTIDE SEQUENCE [LARGE SCALE GENOMIC DNA]</scope>
    <source>
        <strain evidence="4 5">CM134L-2</strain>
    </source>
</reference>
<sequence length="140" mass="15715">MKQRVLISEIMTKNLVTANVSDPLTHINTLLKENNIGHLPIVSGRTLVGIISKADMLRLSFADIYEDQANVDETIFQMLRMEQVMVHNPLTVDVNDTVREVADMMSKVAFHALPVLEEGKVVGIISSTDLIKHLLSQYHH</sequence>
<dbReference type="AlphaFoldDB" id="A0A3S3PVL2"/>
<dbReference type="RefSeq" id="WP_113645926.1">
    <property type="nucleotide sequence ID" value="NZ_QMHN01000001.1"/>
</dbReference>
<feature type="domain" description="CBS" evidence="3">
    <location>
        <begin position="11"/>
        <end position="73"/>
    </location>
</feature>
<comment type="caution">
    <text evidence="4">The sequence shown here is derived from an EMBL/GenBank/DDBJ whole genome shotgun (WGS) entry which is preliminary data.</text>
</comment>
<dbReference type="Pfam" id="PF00571">
    <property type="entry name" value="CBS"/>
    <property type="match status" value="2"/>
</dbReference>
<dbReference type="PANTHER" id="PTHR43080:SF2">
    <property type="entry name" value="CBS DOMAIN-CONTAINING PROTEIN"/>
    <property type="match status" value="1"/>
</dbReference>
<dbReference type="SMART" id="SM00116">
    <property type="entry name" value="CBS"/>
    <property type="match status" value="2"/>
</dbReference>
<dbReference type="SUPFAM" id="SSF54631">
    <property type="entry name" value="CBS-domain pair"/>
    <property type="match status" value="1"/>
</dbReference>
<gene>
    <name evidence="4" type="ORF">DPV69_03565</name>
</gene>
<protein>
    <submittedName>
        <fullName evidence="4">CBS domain-containing protein</fullName>
    </submittedName>
</protein>
<dbReference type="PANTHER" id="PTHR43080">
    <property type="entry name" value="CBS DOMAIN-CONTAINING PROTEIN CBSX3, MITOCHONDRIAL"/>
    <property type="match status" value="1"/>
</dbReference>
<accession>A0A3S3PVL2</accession>
<dbReference type="OrthoDB" id="1119899at2"/>
<dbReference type="Proteomes" id="UP000284120">
    <property type="component" value="Unassembled WGS sequence"/>
</dbReference>